<evidence type="ECO:0000313" key="3">
    <source>
        <dbReference type="Proteomes" id="UP000007590"/>
    </source>
</evidence>
<dbReference type="KEGG" id="scn:Solca_3899"/>
<dbReference type="HOGENOM" id="CLU_201027_0_0_10"/>
<sequence length="71" mass="8402">METNWIKIYTTHEWYKAELVSHLLEQENLEVVCLNKKDSSYLSFGAIELYVHQKDFTKAIEVIVLNEENPD</sequence>
<protein>
    <recommendedName>
        <fullName evidence="1">DUF2007 domain-containing protein</fullName>
    </recommendedName>
</protein>
<feature type="domain" description="DUF2007" evidence="1">
    <location>
        <begin position="5"/>
        <end position="63"/>
    </location>
</feature>
<dbReference type="AlphaFoldDB" id="H8KLK7"/>
<accession>H8KLK7</accession>
<name>H8KLK7_SOLCM</name>
<evidence type="ECO:0000313" key="2">
    <source>
        <dbReference type="EMBL" id="AFD08894.1"/>
    </source>
</evidence>
<gene>
    <name evidence="2" type="ordered locus">Solca_3899</name>
</gene>
<dbReference type="InterPro" id="IPR011322">
    <property type="entry name" value="N-reg_PII-like_a/b"/>
</dbReference>
<dbReference type="OrthoDB" id="1467917at2"/>
<dbReference type="SUPFAM" id="SSF54913">
    <property type="entry name" value="GlnB-like"/>
    <property type="match status" value="1"/>
</dbReference>
<dbReference type="eggNOG" id="ENOG5033A75">
    <property type="taxonomic scope" value="Bacteria"/>
</dbReference>
<dbReference type="Proteomes" id="UP000007590">
    <property type="component" value="Chromosome"/>
</dbReference>
<dbReference type="STRING" id="929556.Solca_3899"/>
<dbReference type="InterPro" id="IPR018551">
    <property type="entry name" value="DUF2007"/>
</dbReference>
<reference evidence="2" key="1">
    <citation type="submission" date="2012-02" db="EMBL/GenBank/DDBJ databases">
        <title>The complete genome of Solitalea canadensis DSM 3403.</title>
        <authorList>
            <consortium name="US DOE Joint Genome Institute (JGI-PGF)"/>
            <person name="Lucas S."/>
            <person name="Copeland A."/>
            <person name="Lapidus A."/>
            <person name="Glavina del Rio T."/>
            <person name="Dalin E."/>
            <person name="Tice H."/>
            <person name="Bruce D."/>
            <person name="Goodwin L."/>
            <person name="Pitluck S."/>
            <person name="Peters L."/>
            <person name="Ovchinnikova G."/>
            <person name="Lu M."/>
            <person name="Kyrpides N."/>
            <person name="Mavromatis K."/>
            <person name="Ivanova N."/>
            <person name="Brettin T."/>
            <person name="Detter J.C."/>
            <person name="Han C."/>
            <person name="Larimer F."/>
            <person name="Land M."/>
            <person name="Hauser L."/>
            <person name="Markowitz V."/>
            <person name="Cheng J.-F."/>
            <person name="Hugenholtz P."/>
            <person name="Woyke T."/>
            <person name="Wu D."/>
            <person name="Spring S."/>
            <person name="Schroeder M."/>
            <person name="Kopitz M."/>
            <person name="Brambilla E."/>
            <person name="Klenk H.-P."/>
            <person name="Eisen J.A."/>
        </authorList>
    </citation>
    <scope>NUCLEOTIDE SEQUENCE</scope>
    <source>
        <strain evidence="2">DSM 3403</strain>
    </source>
</reference>
<dbReference type="RefSeq" id="WP_014682117.1">
    <property type="nucleotide sequence ID" value="NC_017770.1"/>
</dbReference>
<keyword evidence="3" id="KW-1185">Reference proteome</keyword>
<evidence type="ECO:0000259" key="1">
    <source>
        <dbReference type="Pfam" id="PF09413"/>
    </source>
</evidence>
<dbReference type="EMBL" id="CP003349">
    <property type="protein sequence ID" value="AFD08894.1"/>
    <property type="molecule type" value="Genomic_DNA"/>
</dbReference>
<proteinExistence type="predicted"/>
<dbReference type="Pfam" id="PF09413">
    <property type="entry name" value="DUF2007"/>
    <property type="match status" value="1"/>
</dbReference>
<organism evidence="2 3">
    <name type="scientific">Solitalea canadensis (strain ATCC 29591 / DSM 3403 / JCM 21819 / LMG 8368 / NBRC 15130 / NCIMB 12057 / USAM 9D)</name>
    <name type="common">Flexibacter canadensis</name>
    <dbReference type="NCBI Taxonomy" id="929556"/>
    <lineage>
        <taxon>Bacteria</taxon>
        <taxon>Pseudomonadati</taxon>
        <taxon>Bacteroidota</taxon>
        <taxon>Sphingobacteriia</taxon>
        <taxon>Sphingobacteriales</taxon>
        <taxon>Sphingobacteriaceae</taxon>
        <taxon>Solitalea</taxon>
    </lineage>
</organism>